<evidence type="ECO:0000313" key="13">
    <source>
        <dbReference type="EMBL" id="KAG5682539.1"/>
    </source>
</evidence>
<name>A0A9J6CLL7_POLVA</name>
<feature type="transmembrane region" description="Helical" evidence="12">
    <location>
        <begin position="259"/>
        <end position="283"/>
    </location>
</feature>
<dbReference type="AlphaFoldDB" id="A0A9J6CLL7"/>
<evidence type="ECO:0000256" key="9">
    <source>
        <dbReference type="ARBA" id="ARBA00059620"/>
    </source>
</evidence>
<evidence type="ECO:0000256" key="3">
    <source>
        <dbReference type="ARBA" id="ARBA00022692"/>
    </source>
</evidence>
<sequence length="596" mass="68610">MHLNFVTSHDDGRERVKLVTLFIDSYNRYSGFLMVGILVLIGYFQQAKNTEIFEVFLEIEKIFLKNLKVRIQNVKTLRIVYLQITIICGAIIFTEYNNCLMYIQPTSSSVLQENCLLLCILPMLIISIVECRIFAYFLLIRERFKIINKLINFYRENINNSSKKHVKNIFFISDFSLPSHLKGNKLLIIQKMSFKTKLNNSLQNFYKFIKSLFDFRLNCHDIEDINKNSVVLNINFIDRIMAIQIIYSKLHKIFNLINLAYGIQIIGIIAVQFITLTTLMYYFTMKLVRSEFDPIAVLTFLFDLILLIVKFILVTIEAFFEWIFAKEENVQGEIVLITGAGHGIGKEIAIQYAALGAKVVCWDINEETNKHTVNTIKSNGGEAFGYTVDITNKEKVQEIGKKVLEEVGAVTILVNNAGIMPQHDLLDHTEKVIRRIFDINVLAHFWTIQTFLPKMIENNKGHIVGISSMAGLLGFQNLVPYCSSKHAIRGIHEGLLDELLMKYKGNCKIKFTMIFPYMVDTGLFKKASIRFEKLMPIIKPKNAAAAIISAQRKSLHEASIPRFLFHFQRYLRIFPNKSALLVKSFLEVNIEADDES</sequence>
<dbReference type="FunFam" id="3.40.50.720:FF:000131">
    <property type="entry name" value="Short-chain dehydrogenase/reductase 3"/>
    <property type="match status" value="1"/>
</dbReference>
<evidence type="ECO:0000256" key="1">
    <source>
        <dbReference type="ARBA" id="ARBA00004141"/>
    </source>
</evidence>
<dbReference type="SUPFAM" id="SSF51735">
    <property type="entry name" value="NAD(P)-binding Rossmann-fold domains"/>
    <property type="match status" value="1"/>
</dbReference>
<proteinExistence type="inferred from homology"/>
<keyword evidence="4" id="KW-0521">NADP</keyword>
<comment type="subcellular location">
    <subcellularLocation>
        <location evidence="1">Membrane</location>
        <topology evidence="1">Multi-pass membrane protein</topology>
    </subcellularLocation>
</comment>
<evidence type="ECO:0000256" key="8">
    <source>
        <dbReference type="ARBA" id="ARBA00023136"/>
    </source>
</evidence>
<feature type="transmembrane region" description="Helical" evidence="12">
    <location>
        <begin position="26"/>
        <end position="44"/>
    </location>
</feature>
<protein>
    <recommendedName>
        <fullName evidence="10">Short-chain dehydrogenase/reductase 3</fullName>
    </recommendedName>
    <alternativeName>
        <fullName evidence="11">Retinal short-chain dehydrogenase/reductase 1</fullName>
    </alternativeName>
</protein>
<evidence type="ECO:0000256" key="10">
    <source>
        <dbReference type="ARBA" id="ARBA00068717"/>
    </source>
</evidence>
<keyword evidence="8 12" id="KW-0472">Membrane</keyword>
<comment type="similarity">
    <text evidence="2">Belongs to the short-chain dehydrogenases/reductases (SDR) family.</text>
</comment>
<dbReference type="Proteomes" id="UP001107558">
    <property type="component" value="Chromosome 1"/>
</dbReference>
<evidence type="ECO:0000256" key="12">
    <source>
        <dbReference type="SAM" id="Phobius"/>
    </source>
</evidence>
<organism evidence="13 14">
    <name type="scientific">Polypedilum vanderplanki</name>
    <name type="common">Sleeping chironomid midge</name>
    <dbReference type="NCBI Taxonomy" id="319348"/>
    <lineage>
        <taxon>Eukaryota</taxon>
        <taxon>Metazoa</taxon>
        <taxon>Ecdysozoa</taxon>
        <taxon>Arthropoda</taxon>
        <taxon>Hexapoda</taxon>
        <taxon>Insecta</taxon>
        <taxon>Pterygota</taxon>
        <taxon>Neoptera</taxon>
        <taxon>Endopterygota</taxon>
        <taxon>Diptera</taxon>
        <taxon>Nematocera</taxon>
        <taxon>Chironomoidea</taxon>
        <taxon>Chironomidae</taxon>
        <taxon>Chironominae</taxon>
        <taxon>Polypedilum</taxon>
        <taxon>Polypedilum</taxon>
    </lineage>
</organism>
<dbReference type="PRINTS" id="PR00081">
    <property type="entry name" value="GDHRDH"/>
</dbReference>
<evidence type="ECO:0000256" key="11">
    <source>
        <dbReference type="ARBA" id="ARBA00082544"/>
    </source>
</evidence>
<keyword evidence="6" id="KW-0560">Oxidoreductase</keyword>
<evidence type="ECO:0000256" key="4">
    <source>
        <dbReference type="ARBA" id="ARBA00022857"/>
    </source>
</evidence>
<gene>
    <name evidence="13" type="ORF">PVAND_011886</name>
</gene>
<dbReference type="InterPro" id="IPR036291">
    <property type="entry name" value="NAD(P)-bd_dom_sf"/>
</dbReference>
<evidence type="ECO:0000256" key="5">
    <source>
        <dbReference type="ARBA" id="ARBA00022989"/>
    </source>
</evidence>
<comment type="function">
    <text evidence="9">Catalyzes the reduction of all-trans-retinal to all-trans-retinol in the presence of NADPH.</text>
</comment>
<reference evidence="13" key="1">
    <citation type="submission" date="2021-03" db="EMBL/GenBank/DDBJ databases">
        <title>Chromosome level genome of the anhydrobiotic midge Polypedilum vanderplanki.</title>
        <authorList>
            <person name="Yoshida Y."/>
            <person name="Kikawada T."/>
            <person name="Gusev O."/>
        </authorList>
    </citation>
    <scope>NUCLEOTIDE SEQUENCE</scope>
    <source>
        <strain evidence="13">NIAS01</strain>
        <tissue evidence="13">Whole body or cell culture</tissue>
    </source>
</reference>
<dbReference type="PRINTS" id="PR00080">
    <property type="entry name" value="SDRFAMILY"/>
</dbReference>
<accession>A0A9J6CLL7</accession>
<evidence type="ECO:0000256" key="2">
    <source>
        <dbReference type="ARBA" id="ARBA00006484"/>
    </source>
</evidence>
<dbReference type="GO" id="GO:0052650">
    <property type="term" value="F:all-trans-retinol dehydrogenase (NADP+) activity"/>
    <property type="evidence" value="ECO:0007669"/>
    <property type="project" value="UniProtKB-ARBA"/>
</dbReference>
<evidence type="ECO:0000313" key="14">
    <source>
        <dbReference type="Proteomes" id="UP001107558"/>
    </source>
</evidence>
<keyword evidence="7" id="KW-0443">Lipid metabolism</keyword>
<dbReference type="GO" id="GO:0005811">
    <property type="term" value="C:lipid droplet"/>
    <property type="evidence" value="ECO:0007669"/>
    <property type="project" value="TreeGrafter"/>
</dbReference>
<dbReference type="GO" id="GO:0016020">
    <property type="term" value="C:membrane"/>
    <property type="evidence" value="ECO:0007669"/>
    <property type="project" value="UniProtKB-SubCell"/>
</dbReference>
<feature type="transmembrane region" description="Helical" evidence="12">
    <location>
        <begin position="115"/>
        <end position="139"/>
    </location>
</feature>
<feature type="transmembrane region" description="Helical" evidence="12">
    <location>
        <begin position="80"/>
        <end position="103"/>
    </location>
</feature>
<dbReference type="PANTHER" id="PTHR24322:SF736">
    <property type="entry name" value="RETINOL DEHYDROGENASE 10"/>
    <property type="match status" value="1"/>
</dbReference>
<dbReference type="CDD" id="cd05339">
    <property type="entry name" value="17beta-HSDXI-like_SDR_c"/>
    <property type="match status" value="1"/>
</dbReference>
<keyword evidence="3 12" id="KW-0812">Transmembrane</keyword>
<evidence type="ECO:0000256" key="7">
    <source>
        <dbReference type="ARBA" id="ARBA00023098"/>
    </source>
</evidence>
<keyword evidence="14" id="KW-1185">Reference proteome</keyword>
<comment type="caution">
    <text evidence="13">The sequence shown here is derived from an EMBL/GenBank/DDBJ whole genome shotgun (WGS) entry which is preliminary data.</text>
</comment>
<dbReference type="Gene3D" id="3.40.50.720">
    <property type="entry name" value="NAD(P)-binding Rossmann-like Domain"/>
    <property type="match status" value="1"/>
</dbReference>
<keyword evidence="5 12" id="KW-1133">Transmembrane helix</keyword>
<dbReference type="PANTHER" id="PTHR24322">
    <property type="entry name" value="PKSB"/>
    <property type="match status" value="1"/>
</dbReference>
<dbReference type="OrthoDB" id="5840532at2759"/>
<dbReference type="InterPro" id="IPR002347">
    <property type="entry name" value="SDR_fam"/>
</dbReference>
<feature type="transmembrane region" description="Helical" evidence="12">
    <location>
        <begin position="295"/>
        <end position="316"/>
    </location>
</feature>
<dbReference type="Pfam" id="PF00106">
    <property type="entry name" value="adh_short"/>
    <property type="match status" value="1"/>
</dbReference>
<dbReference type="EMBL" id="JADBJN010000001">
    <property type="protein sequence ID" value="KAG5682539.1"/>
    <property type="molecule type" value="Genomic_DNA"/>
</dbReference>
<evidence type="ECO:0000256" key="6">
    <source>
        <dbReference type="ARBA" id="ARBA00023002"/>
    </source>
</evidence>